<gene>
    <name evidence="3" type="ORF">CKO40_18180</name>
</gene>
<dbReference type="AlphaFoldDB" id="A0AAJ0U6W0"/>
<dbReference type="RefSeq" id="WP_200347873.1">
    <property type="nucleotide sequence ID" value="NZ_NRSJ01000041.1"/>
</dbReference>
<dbReference type="SMART" id="SM00450">
    <property type="entry name" value="RHOD"/>
    <property type="match status" value="1"/>
</dbReference>
<dbReference type="InterPro" id="IPR001763">
    <property type="entry name" value="Rhodanese-like_dom"/>
</dbReference>
<keyword evidence="1" id="KW-0732">Signal</keyword>
<dbReference type="PROSITE" id="PS50206">
    <property type="entry name" value="RHODANESE_3"/>
    <property type="match status" value="1"/>
</dbReference>
<protein>
    <submittedName>
        <fullName evidence="3">Sulfurtransferase</fullName>
    </submittedName>
</protein>
<evidence type="ECO:0000313" key="3">
    <source>
        <dbReference type="EMBL" id="MBK1706425.1"/>
    </source>
</evidence>
<comment type="caution">
    <text evidence="3">The sequence shown here is derived from an EMBL/GenBank/DDBJ whole genome shotgun (WGS) entry which is preliminary data.</text>
</comment>
<keyword evidence="4" id="KW-1185">Reference proteome</keyword>
<dbReference type="PROSITE" id="PS51257">
    <property type="entry name" value="PROKAR_LIPOPROTEIN"/>
    <property type="match status" value="1"/>
</dbReference>
<dbReference type="Pfam" id="PF00581">
    <property type="entry name" value="Rhodanese"/>
    <property type="match status" value="1"/>
</dbReference>
<feature type="chain" id="PRO_5042534586" evidence="1">
    <location>
        <begin position="28"/>
        <end position="145"/>
    </location>
</feature>
<proteinExistence type="predicted"/>
<reference evidence="3" key="2">
    <citation type="journal article" date="2020" name="Microorganisms">
        <title>Osmotic Adaptation and Compatible Solute Biosynthesis of Phototrophic Bacteria as Revealed from Genome Analyses.</title>
        <authorList>
            <person name="Imhoff J.F."/>
            <person name="Rahn T."/>
            <person name="Kunzel S."/>
            <person name="Keller A."/>
            <person name="Neulinger S.C."/>
        </authorList>
    </citation>
    <scope>NUCLEOTIDE SEQUENCE</scope>
    <source>
        <strain evidence="3">DSM 11080</strain>
    </source>
</reference>
<evidence type="ECO:0000256" key="1">
    <source>
        <dbReference type="SAM" id="SignalP"/>
    </source>
</evidence>
<dbReference type="PANTHER" id="PTHR43031:SF16">
    <property type="entry name" value="OXIDOREDUCTASE"/>
    <property type="match status" value="1"/>
</dbReference>
<dbReference type="PANTHER" id="PTHR43031">
    <property type="entry name" value="FAD-DEPENDENT OXIDOREDUCTASE"/>
    <property type="match status" value="1"/>
</dbReference>
<dbReference type="InterPro" id="IPR036873">
    <property type="entry name" value="Rhodanese-like_dom_sf"/>
</dbReference>
<dbReference type="Proteomes" id="UP001296776">
    <property type="component" value="Unassembled WGS sequence"/>
</dbReference>
<dbReference type="SUPFAM" id="SSF52821">
    <property type="entry name" value="Rhodanese/Cell cycle control phosphatase"/>
    <property type="match status" value="1"/>
</dbReference>
<organism evidence="3 4">
    <name type="scientific">Halochromatium glycolicum</name>
    <dbReference type="NCBI Taxonomy" id="85075"/>
    <lineage>
        <taxon>Bacteria</taxon>
        <taxon>Pseudomonadati</taxon>
        <taxon>Pseudomonadota</taxon>
        <taxon>Gammaproteobacteria</taxon>
        <taxon>Chromatiales</taxon>
        <taxon>Chromatiaceae</taxon>
        <taxon>Halochromatium</taxon>
    </lineage>
</organism>
<evidence type="ECO:0000313" key="4">
    <source>
        <dbReference type="Proteomes" id="UP001296776"/>
    </source>
</evidence>
<feature type="domain" description="Rhodanese" evidence="2">
    <location>
        <begin position="41"/>
        <end position="141"/>
    </location>
</feature>
<feature type="signal peptide" evidence="1">
    <location>
        <begin position="1"/>
        <end position="27"/>
    </location>
</feature>
<sequence length="145" mass="15609">MSKLRFVRLAIFAVLTALFVAACTADAGPTLSAPEAFEKSRVGEITLIDIRTPGEWRQTGIAEGALPIDMTRRTFVDEILAAVDGNKDAPIAIICRTGNRTTYTQKTLAKMGFTNVYNIKEGMIGSTAGPGWLQRGLPVEGCQTC</sequence>
<dbReference type="Gene3D" id="3.40.250.10">
    <property type="entry name" value="Rhodanese-like domain"/>
    <property type="match status" value="1"/>
</dbReference>
<reference evidence="3" key="1">
    <citation type="submission" date="2017-08" db="EMBL/GenBank/DDBJ databases">
        <authorList>
            <person name="Imhoff J.F."/>
            <person name="Rahn T."/>
            <person name="Kuenzel S."/>
            <person name="Neulinger S.C."/>
        </authorList>
    </citation>
    <scope>NUCLEOTIDE SEQUENCE</scope>
    <source>
        <strain evidence="3">DSM 11080</strain>
    </source>
</reference>
<evidence type="ECO:0000259" key="2">
    <source>
        <dbReference type="PROSITE" id="PS50206"/>
    </source>
</evidence>
<dbReference type="InterPro" id="IPR050229">
    <property type="entry name" value="GlpE_sulfurtransferase"/>
</dbReference>
<name>A0AAJ0U6W0_9GAMM</name>
<accession>A0AAJ0U6W0</accession>
<dbReference type="EMBL" id="NRSJ01000041">
    <property type="protein sequence ID" value="MBK1706425.1"/>
    <property type="molecule type" value="Genomic_DNA"/>
</dbReference>
<dbReference type="CDD" id="cd00158">
    <property type="entry name" value="RHOD"/>
    <property type="match status" value="1"/>
</dbReference>